<organism evidence="1 2">
    <name type="scientific">Photobacterium lipolyticum</name>
    <dbReference type="NCBI Taxonomy" id="266810"/>
    <lineage>
        <taxon>Bacteria</taxon>
        <taxon>Pseudomonadati</taxon>
        <taxon>Pseudomonadota</taxon>
        <taxon>Gammaproteobacteria</taxon>
        <taxon>Vibrionales</taxon>
        <taxon>Vibrionaceae</taxon>
        <taxon>Photobacterium</taxon>
    </lineage>
</organism>
<evidence type="ECO:0000313" key="2">
    <source>
        <dbReference type="Proteomes" id="UP000240904"/>
    </source>
</evidence>
<dbReference type="NCBIfam" id="TIGR02647">
    <property type="entry name" value="DNA"/>
    <property type="match status" value="1"/>
</dbReference>
<protein>
    <submittedName>
        <fullName evidence="1">TIGR02647 family protein</fullName>
    </submittedName>
</protein>
<keyword evidence="2" id="KW-1185">Reference proteome</keyword>
<dbReference type="OrthoDB" id="5600572at2"/>
<gene>
    <name evidence="1" type="ORF">C9I89_16195</name>
</gene>
<reference evidence="1 2" key="1">
    <citation type="submission" date="2018-03" db="EMBL/GenBank/DDBJ databases">
        <title>Whole genome sequencing of Histamine producing bacteria.</title>
        <authorList>
            <person name="Butler K."/>
        </authorList>
    </citation>
    <scope>NUCLEOTIDE SEQUENCE [LARGE SCALE GENOMIC DNA]</scope>
    <source>
        <strain evidence="1 2">DSM 16190</strain>
    </source>
</reference>
<accession>A0A2T3MVJ8</accession>
<dbReference type="RefSeq" id="WP_107284361.1">
    <property type="nucleotide sequence ID" value="NZ_PYMC01000012.1"/>
</dbReference>
<dbReference type="AlphaFoldDB" id="A0A2T3MVJ8"/>
<proteinExistence type="predicted"/>
<dbReference type="InterPro" id="IPR013468">
    <property type="entry name" value="CHP02647"/>
</dbReference>
<dbReference type="EMBL" id="PYMC01000012">
    <property type="protein sequence ID" value="PSW03927.1"/>
    <property type="molecule type" value="Genomic_DNA"/>
</dbReference>
<evidence type="ECO:0000313" key="1">
    <source>
        <dbReference type="EMBL" id="PSW03927.1"/>
    </source>
</evidence>
<dbReference type="Proteomes" id="UP000240904">
    <property type="component" value="Unassembled WGS sequence"/>
</dbReference>
<dbReference type="Pfam" id="PF18918">
    <property type="entry name" value="DUF5669"/>
    <property type="match status" value="1"/>
</dbReference>
<comment type="caution">
    <text evidence="1">The sequence shown here is derived from an EMBL/GenBank/DDBJ whole genome shotgun (WGS) entry which is preliminary data.</text>
</comment>
<sequence>MPYTAELVDEMNLLVKFPMHSDLEGIKVRGDAAPEMVAAAKRLFEKGLVTQEDGGYLTFSGHQAVESAKATLRILTGTVAV</sequence>
<name>A0A2T3MVJ8_9GAMM</name>